<keyword evidence="1" id="KW-0812">Transmembrane</keyword>
<dbReference type="OrthoDB" id="5289914at2"/>
<dbReference type="Proteomes" id="UP000318017">
    <property type="component" value="Chromosome"/>
</dbReference>
<dbReference type="PANTHER" id="PTHR37464:SF1">
    <property type="entry name" value="BLL2463 PROTEIN"/>
    <property type="match status" value="1"/>
</dbReference>
<dbReference type="SUPFAM" id="SSF53300">
    <property type="entry name" value="vWA-like"/>
    <property type="match status" value="1"/>
</dbReference>
<dbReference type="Gene3D" id="3.40.50.410">
    <property type="entry name" value="von Willebrand factor, type A domain"/>
    <property type="match status" value="1"/>
</dbReference>
<evidence type="ECO:0008006" key="6">
    <source>
        <dbReference type="Google" id="ProtNLM"/>
    </source>
</evidence>
<feature type="transmembrane region" description="Helical" evidence="1">
    <location>
        <begin position="63"/>
        <end position="84"/>
    </location>
</feature>
<reference evidence="4 5" key="1">
    <citation type="submission" date="2019-02" db="EMBL/GenBank/DDBJ databases">
        <title>Deep-cultivation of Planctomycetes and their phenomic and genomic characterization uncovers novel biology.</title>
        <authorList>
            <person name="Wiegand S."/>
            <person name="Jogler M."/>
            <person name="Boedeker C."/>
            <person name="Pinto D."/>
            <person name="Vollmers J."/>
            <person name="Rivas-Marin E."/>
            <person name="Kohn T."/>
            <person name="Peeters S.H."/>
            <person name="Heuer A."/>
            <person name="Rast P."/>
            <person name="Oberbeckmann S."/>
            <person name="Bunk B."/>
            <person name="Jeske O."/>
            <person name="Meyerdierks A."/>
            <person name="Storesund J.E."/>
            <person name="Kallscheuer N."/>
            <person name="Luecker S."/>
            <person name="Lage O.M."/>
            <person name="Pohl T."/>
            <person name="Merkel B.J."/>
            <person name="Hornburger P."/>
            <person name="Mueller R.-W."/>
            <person name="Bruemmer F."/>
            <person name="Labrenz M."/>
            <person name="Spormann A.M."/>
            <person name="Op den Camp H."/>
            <person name="Overmann J."/>
            <person name="Amann R."/>
            <person name="Jetten M.S.M."/>
            <person name="Mascher T."/>
            <person name="Medema M.H."/>
            <person name="Devos D.P."/>
            <person name="Kaster A.-K."/>
            <person name="Ovreas L."/>
            <person name="Rohde M."/>
            <person name="Galperin M.Y."/>
            <person name="Jogler C."/>
        </authorList>
    </citation>
    <scope>NUCLEOTIDE SEQUENCE [LARGE SCALE GENOMIC DNA]</scope>
    <source>
        <strain evidence="4 5">Q31a</strain>
    </source>
</reference>
<feature type="transmembrane region" description="Helical" evidence="1">
    <location>
        <begin position="12"/>
        <end position="28"/>
    </location>
</feature>
<keyword evidence="1" id="KW-1133">Transmembrane helix</keyword>
<dbReference type="Pfam" id="PF13519">
    <property type="entry name" value="VWA_2"/>
    <property type="match status" value="1"/>
</dbReference>
<organism evidence="4 5">
    <name type="scientific">Aureliella helgolandensis</name>
    <dbReference type="NCBI Taxonomy" id="2527968"/>
    <lineage>
        <taxon>Bacteria</taxon>
        <taxon>Pseudomonadati</taxon>
        <taxon>Planctomycetota</taxon>
        <taxon>Planctomycetia</taxon>
        <taxon>Pirellulales</taxon>
        <taxon>Pirellulaceae</taxon>
        <taxon>Aureliella</taxon>
    </lineage>
</organism>
<gene>
    <name evidence="4" type="ORF">Q31a_46440</name>
</gene>
<dbReference type="KEGG" id="ahel:Q31a_46440"/>
<dbReference type="InterPro" id="IPR024163">
    <property type="entry name" value="Aerotolerance_reg_N"/>
</dbReference>
<protein>
    <recommendedName>
        <fullName evidence="6">VWFA domain-containing protein</fullName>
    </recommendedName>
</protein>
<evidence type="ECO:0000259" key="3">
    <source>
        <dbReference type="Pfam" id="PF13519"/>
    </source>
</evidence>
<evidence type="ECO:0000313" key="4">
    <source>
        <dbReference type="EMBL" id="QDV26272.1"/>
    </source>
</evidence>
<feature type="domain" description="Aerotolerance regulator N-terminal" evidence="2">
    <location>
        <begin position="6"/>
        <end position="82"/>
    </location>
</feature>
<dbReference type="InterPro" id="IPR036465">
    <property type="entry name" value="vWFA_dom_sf"/>
</dbReference>
<sequence length="657" mass="71675">MSWINMLGPWQWLVMAAVPPLIVMLYFLKLRRAPVEVPSTYLWRRTLEDLHVNSIWQRLRKNLLLLLQLLALLALILACLRPGMRGEQTLGNRSIFMIDNSCSMQATDVETSRLEEAKRQTRAMLDGLAPGDVAMVVAFSDRADVRQGFTGDKRKLKAAVEAIQPTNRTTDLNEALRAAAGLANPGRTSQIEDMVDIQVAEALPASLYILSDGGFGTPQMDLGNLTAEYIPIGNSAVRNVGILAFTVERNTENNGQVAAFSRVYNFGSEPVEFRVSLMLNGELVDASDVAIEAQSATGVAFELAAIDQGQLRLELEVEDDFAFDNVAFAGLDPPRQLEVVLVSSGNTALEAALATPQAQSLASLRTVGPGDMESAEFQQSAESGTIDLFIFDQCAPQTLPASNTLFIGTLPPGDAWRADEPSGPLFVIDTNRAHPMLQYVDLGTVKIVEGRALQMPAGGTELVRSNAGILMAVAPRDAYQDAVIAMPFLKRTEDRDVANTDWPIKRSFPVFVFNALEYLGGAVSTAGARSVQPGHPVALNLASRFSQVEILNPQGGQTSVDRTGQAQLIFTQTEEPGFYEARGAGSDRMLQMFTVNLFSEQESNLAPRTDVMIGAQNVIASDAVREVVRIEYWRWLLAAALVVLSVEWVVYTRRVAI</sequence>
<evidence type="ECO:0000259" key="2">
    <source>
        <dbReference type="Pfam" id="PF07584"/>
    </source>
</evidence>
<dbReference type="PANTHER" id="PTHR37464">
    <property type="entry name" value="BLL2463 PROTEIN"/>
    <property type="match status" value="1"/>
</dbReference>
<feature type="domain" description="VWFA" evidence="3">
    <location>
        <begin position="95"/>
        <end position="187"/>
    </location>
</feature>
<keyword evidence="5" id="KW-1185">Reference proteome</keyword>
<evidence type="ECO:0000256" key="1">
    <source>
        <dbReference type="SAM" id="Phobius"/>
    </source>
</evidence>
<dbReference type="InterPro" id="IPR002035">
    <property type="entry name" value="VWF_A"/>
</dbReference>
<accession>A0A518GCE7</accession>
<evidence type="ECO:0000313" key="5">
    <source>
        <dbReference type="Proteomes" id="UP000318017"/>
    </source>
</evidence>
<feature type="transmembrane region" description="Helical" evidence="1">
    <location>
        <begin position="632"/>
        <end position="651"/>
    </location>
</feature>
<dbReference type="Pfam" id="PF07584">
    <property type="entry name" value="BatA"/>
    <property type="match status" value="1"/>
</dbReference>
<dbReference type="RefSeq" id="WP_145082297.1">
    <property type="nucleotide sequence ID" value="NZ_CP036298.1"/>
</dbReference>
<name>A0A518GCE7_9BACT</name>
<keyword evidence="1" id="KW-0472">Membrane</keyword>
<dbReference type="CDD" id="cd00198">
    <property type="entry name" value="vWFA"/>
    <property type="match status" value="1"/>
</dbReference>
<dbReference type="EMBL" id="CP036298">
    <property type="protein sequence ID" value="QDV26272.1"/>
    <property type="molecule type" value="Genomic_DNA"/>
</dbReference>
<proteinExistence type="predicted"/>
<dbReference type="AlphaFoldDB" id="A0A518GCE7"/>